<dbReference type="InterPro" id="IPR027267">
    <property type="entry name" value="AH/BAR_dom_sf"/>
</dbReference>
<keyword evidence="17" id="KW-0206">Cytoskeleton</keyword>
<dbReference type="GO" id="GO:0007283">
    <property type="term" value="P:spermatogenesis"/>
    <property type="evidence" value="ECO:0007669"/>
    <property type="project" value="UniProtKB-KW"/>
</dbReference>
<evidence type="ECO:0000256" key="4">
    <source>
        <dbReference type="ARBA" id="ARBA00004230"/>
    </source>
</evidence>
<keyword evidence="10" id="KW-0282">Flagellum</keyword>
<evidence type="ECO:0000256" key="20">
    <source>
        <dbReference type="ARBA" id="ARBA00029449"/>
    </source>
</evidence>
<keyword evidence="7" id="KW-0221">Differentiation</keyword>
<dbReference type="GO" id="GO:0031514">
    <property type="term" value="C:motile cilium"/>
    <property type="evidence" value="ECO:0007669"/>
    <property type="project" value="UniProtKB-SubCell"/>
</dbReference>
<feature type="compositionally biased region" description="Low complexity" evidence="21">
    <location>
        <begin position="140"/>
        <end position="150"/>
    </location>
</feature>
<dbReference type="SUPFAM" id="SSF103657">
    <property type="entry name" value="BAR/IMD domain-like"/>
    <property type="match status" value="1"/>
</dbReference>
<evidence type="ECO:0000256" key="21">
    <source>
        <dbReference type="SAM" id="MobiDB-lite"/>
    </source>
</evidence>
<keyword evidence="19" id="KW-0966">Cell projection</keyword>
<evidence type="ECO:0000256" key="8">
    <source>
        <dbReference type="ARBA" id="ARBA00022792"/>
    </source>
</evidence>
<evidence type="ECO:0000256" key="1">
    <source>
        <dbReference type="ARBA" id="ARBA00004114"/>
    </source>
</evidence>
<keyword evidence="9" id="KW-0970">Cilium biogenesis/degradation</keyword>
<dbReference type="GO" id="GO:0005634">
    <property type="term" value="C:nucleus"/>
    <property type="evidence" value="ECO:0007669"/>
    <property type="project" value="UniProtKB-SubCell"/>
</dbReference>
<keyword evidence="8" id="KW-0999">Mitochondrion inner membrane</keyword>
<keyword evidence="18" id="KW-0539">Nucleus</keyword>
<dbReference type="InterPro" id="IPR009602">
    <property type="entry name" value="CBAR/FAM92"/>
</dbReference>
<keyword evidence="15" id="KW-0496">Mitochondrion</keyword>
<feature type="compositionally biased region" description="Pro residues" evidence="21">
    <location>
        <begin position="260"/>
        <end position="282"/>
    </location>
</feature>
<evidence type="ECO:0000256" key="12">
    <source>
        <dbReference type="ARBA" id="ARBA00022946"/>
    </source>
</evidence>
<dbReference type="CDD" id="cd07598">
    <property type="entry name" value="BAR_FAM92"/>
    <property type="match status" value="1"/>
</dbReference>
<dbReference type="GO" id="GO:0060271">
    <property type="term" value="P:cilium assembly"/>
    <property type="evidence" value="ECO:0007669"/>
    <property type="project" value="InterPro"/>
</dbReference>
<evidence type="ECO:0000256" key="3">
    <source>
        <dbReference type="ARBA" id="ARBA00004123"/>
    </source>
</evidence>
<evidence type="ECO:0000313" key="23">
    <source>
        <dbReference type="Proteomes" id="UP000694542"/>
    </source>
</evidence>
<dbReference type="GO" id="GO:0005814">
    <property type="term" value="C:centriole"/>
    <property type="evidence" value="ECO:0007669"/>
    <property type="project" value="UniProtKB-SubCell"/>
</dbReference>
<protein>
    <submittedName>
        <fullName evidence="22">CBY1 interacting BAR domain containing 1</fullName>
    </submittedName>
</protein>
<evidence type="ECO:0000256" key="11">
    <source>
        <dbReference type="ARBA" id="ARBA00022871"/>
    </source>
</evidence>
<evidence type="ECO:0000256" key="10">
    <source>
        <dbReference type="ARBA" id="ARBA00022846"/>
    </source>
</evidence>
<evidence type="ECO:0000256" key="16">
    <source>
        <dbReference type="ARBA" id="ARBA00023136"/>
    </source>
</evidence>
<keyword evidence="12" id="KW-0809">Transit peptide</keyword>
<evidence type="ECO:0000256" key="13">
    <source>
        <dbReference type="ARBA" id="ARBA00023054"/>
    </source>
</evidence>
<comment type="subcellular location">
    <subcellularLocation>
        <location evidence="4">Cell projection</location>
        <location evidence="4">Cilium</location>
        <location evidence="4">Flagellum</location>
    </subcellularLocation>
    <subcellularLocation>
        <location evidence="2">Cytoplasm</location>
        <location evidence="2">Cytoskeleton</location>
        <location evidence="2">Cilium basal body</location>
    </subcellularLocation>
    <subcellularLocation>
        <location evidence="1">Cytoplasm</location>
        <location evidence="1">Cytoskeleton</location>
        <location evidence="1">Microtubule organizing center</location>
        <location evidence="1">Centrosome</location>
        <location evidence="1">Centriole</location>
    </subcellularLocation>
    <subcellularLocation>
        <location evidence="5">Mitochondrion inner membrane</location>
        <topology evidence="5">Peripheral membrane protein</topology>
        <orientation evidence="5">Matrix side</orientation>
    </subcellularLocation>
    <subcellularLocation>
        <location evidence="3">Nucleus</location>
    </subcellularLocation>
</comment>
<evidence type="ECO:0000256" key="18">
    <source>
        <dbReference type="ARBA" id="ARBA00023242"/>
    </source>
</evidence>
<sequence length="625" mass="67186">MGSVLPVLVGARCRTQSRPENGTQQPPAGRSRVQQEPGRPAPREGSPRARVPGSSRGPPRPLGRVPAGGGWGAGGGRGGGAASGDRGCQASGHCGSGSAWPWPPPPPAPARLLSSPLLSSLLSSPLLSSPPLSSPPSSPLRPSLVLSSPLLSPPPLSSPLLSSPLLSSPPLPSRPLPSSPPLSSPLLSSPPLPSSPLLSSPPLPSPPLLSAPLLSSPPLSSPLLPSPLLSSPLLSSPLLSSPVLSSPLPSAPLLSALLSSPPPPAPLRPPPRPSSPLPPPPRALSAGTRRVAVETPGPARRRAGRALGCRRRRLAAGRSLGRRGARVVGPRPGSPRAQGEMLRRGLENRDTQTRQLQDAVTNVEKHFGELCQIFAAYVRKTARLRDKADLLVNEINVYASTETPNLKQGLKNFADEFARLQDYRQAEVERLEAKVVEPLKAYGTIVKMKRDDLKATLTARNREAKQLNQLERTRQRNPSDRHVIAETELQRATMDATRTTRHLEETIDNFEKQKIKDIKTIFSEFITIEMLFHGKALEVYTAAYQNIQKIDEEEDLEAFRNSLYPPDYSSRLDIVRANSKSPLQRSLSAKCLSGTGQVSTCQLRKDQQAEDDDEEDEDLDVTEEN</sequence>
<name>A0A8C0TAL2_CANLF</name>
<keyword evidence="14" id="KW-0969">Cilium</keyword>
<feature type="region of interest" description="Disordered" evidence="21">
    <location>
        <begin position="601"/>
        <end position="625"/>
    </location>
</feature>
<evidence type="ECO:0000256" key="6">
    <source>
        <dbReference type="ARBA" id="ARBA00022490"/>
    </source>
</evidence>
<evidence type="ECO:0000256" key="7">
    <source>
        <dbReference type="ARBA" id="ARBA00022782"/>
    </source>
</evidence>
<keyword evidence="13" id="KW-0175">Coiled coil</keyword>
<dbReference type="AlphaFoldDB" id="A0A8C0TAL2"/>
<feature type="compositionally biased region" description="Acidic residues" evidence="21">
    <location>
        <begin position="609"/>
        <end position="625"/>
    </location>
</feature>
<organism evidence="22 23">
    <name type="scientific">Canis lupus familiaris</name>
    <name type="common">Dog</name>
    <name type="synonym">Canis familiaris</name>
    <dbReference type="NCBI Taxonomy" id="9615"/>
    <lineage>
        <taxon>Eukaryota</taxon>
        <taxon>Metazoa</taxon>
        <taxon>Chordata</taxon>
        <taxon>Craniata</taxon>
        <taxon>Vertebrata</taxon>
        <taxon>Euteleostomi</taxon>
        <taxon>Mammalia</taxon>
        <taxon>Eutheria</taxon>
        <taxon>Laurasiatheria</taxon>
        <taxon>Carnivora</taxon>
        <taxon>Caniformia</taxon>
        <taxon>Canidae</taxon>
        <taxon>Canis</taxon>
    </lineage>
</organism>
<accession>A0A8C0TAL2</accession>
<feature type="compositionally biased region" description="Low complexity" evidence="21">
    <location>
        <begin position="210"/>
        <end position="227"/>
    </location>
</feature>
<proteinExistence type="inferred from homology"/>
<evidence type="ECO:0000256" key="2">
    <source>
        <dbReference type="ARBA" id="ARBA00004120"/>
    </source>
</evidence>
<dbReference type="GO" id="GO:0030154">
    <property type="term" value="P:cell differentiation"/>
    <property type="evidence" value="ECO:0007669"/>
    <property type="project" value="UniProtKB-KW"/>
</dbReference>
<feature type="compositionally biased region" description="Pro residues" evidence="21">
    <location>
        <begin position="167"/>
        <end position="209"/>
    </location>
</feature>
<reference evidence="22" key="2">
    <citation type="submission" date="2025-08" db="UniProtKB">
        <authorList>
            <consortium name="Ensembl"/>
        </authorList>
    </citation>
    <scope>IDENTIFICATION</scope>
</reference>
<keyword evidence="16" id="KW-0472">Membrane</keyword>
<evidence type="ECO:0000313" key="22">
    <source>
        <dbReference type="Ensembl" id="ENSCAFP00040033340.1"/>
    </source>
</evidence>
<dbReference type="GO" id="GO:0005743">
    <property type="term" value="C:mitochondrial inner membrane"/>
    <property type="evidence" value="ECO:0007669"/>
    <property type="project" value="UniProtKB-SubCell"/>
</dbReference>
<feature type="region of interest" description="Disordered" evidence="21">
    <location>
        <begin position="259"/>
        <end position="339"/>
    </location>
</feature>
<keyword evidence="11" id="KW-0744">Spermatogenesis</keyword>
<feature type="compositionally biased region" description="Low complexity" evidence="21">
    <location>
        <begin position="110"/>
        <end position="131"/>
    </location>
</feature>
<feature type="compositionally biased region" description="Low complexity" evidence="21">
    <location>
        <begin position="326"/>
        <end position="337"/>
    </location>
</feature>
<dbReference type="Ensembl" id="ENSCAFT00040038235.1">
    <property type="protein sequence ID" value="ENSCAFP00040033340.1"/>
    <property type="gene ID" value="ENSCAFG00040020652.1"/>
</dbReference>
<feature type="compositionally biased region" description="Basic residues" evidence="21">
    <location>
        <begin position="299"/>
        <end position="325"/>
    </location>
</feature>
<feature type="compositionally biased region" description="Low complexity" evidence="21">
    <location>
        <begin position="48"/>
        <end position="65"/>
    </location>
</feature>
<reference evidence="22" key="1">
    <citation type="submission" date="2018-10" db="EMBL/GenBank/DDBJ databases">
        <title>De novo assembly of a Great Dane genome.</title>
        <authorList>
            <person name="Kidd J.M."/>
            <person name="Pendleton A.L."/>
            <person name="Shen F."/>
            <person name="Emery S."/>
        </authorList>
    </citation>
    <scope>NUCLEOTIDE SEQUENCE [LARGE SCALE GENOMIC DNA]</scope>
    <source>
        <strain evidence="22">Great Dane</strain>
    </source>
</reference>
<dbReference type="FunFam" id="1.20.1270.60:FF:000047">
    <property type="entry name" value="protein FAM92A isoform X1"/>
    <property type="match status" value="1"/>
</dbReference>
<dbReference type="PANTHER" id="PTHR21223">
    <property type="entry name" value="CBY1-INTERACTING BAR DOMAIN-CONTAINING PROTEIN HOMOLOG"/>
    <property type="match status" value="1"/>
</dbReference>
<feature type="compositionally biased region" description="Polar residues" evidence="21">
    <location>
        <begin position="14"/>
        <end position="26"/>
    </location>
</feature>
<keyword evidence="6" id="KW-0963">Cytoplasm</keyword>
<comment type="similarity">
    <text evidence="20">Belongs to the CIBAR family.</text>
</comment>
<dbReference type="PANTHER" id="PTHR21223:SF4">
    <property type="entry name" value="CBY1-INTERACTING BAR DOMAIN-CONTAINING PROTEIN 1"/>
    <property type="match status" value="1"/>
</dbReference>
<evidence type="ECO:0000256" key="5">
    <source>
        <dbReference type="ARBA" id="ARBA00004443"/>
    </source>
</evidence>
<dbReference type="Gene3D" id="1.20.1270.60">
    <property type="entry name" value="Arfaptin homology (AH) domain/BAR domain"/>
    <property type="match status" value="1"/>
</dbReference>
<feature type="region of interest" description="Disordered" evidence="21">
    <location>
        <begin position="1"/>
        <end position="227"/>
    </location>
</feature>
<evidence type="ECO:0000256" key="17">
    <source>
        <dbReference type="ARBA" id="ARBA00023212"/>
    </source>
</evidence>
<dbReference type="InterPro" id="IPR035590">
    <property type="entry name" value="BAR_CBAR1/2"/>
</dbReference>
<evidence type="ECO:0000256" key="15">
    <source>
        <dbReference type="ARBA" id="ARBA00023128"/>
    </source>
</evidence>
<evidence type="ECO:0000256" key="9">
    <source>
        <dbReference type="ARBA" id="ARBA00022794"/>
    </source>
</evidence>
<dbReference type="Pfam" id="PF06730">
    <property type="entry name" value="FAM92"/>
    <property type="match status" value="1"/>
</dbReference>
<evidence type="ECO:0000256" key="14">
    <source>
        <dbReference type="ARBA" id="ARBA00023069"/>
    </source>
</evidence>
<feature type="compositionally biased region" description="Gly residues" evidence="21">
    <location>
        <begin position="66"/>
        <end position="82"/>
    </location>
</feature>
<evidence type="ECO:0000256" key="19">
    <source>
        <dbReference type="ARBA" id="ARBA00023273"/>
    </source>
</evidence>
<dbReference type="Proteomes" id="UP000694542">
    <property type="component" value="Chromosome 29"/>
</dbReference>